<feature type="compositionally biased region" description="Pro residues" evidence="1">
    <location>
        <begin position="77"/>
        <end position="89"/>
    </location>
</feature>
<keyword evidence="2" id="KW-1133">Transmembrane helix</keyword>
<evidence type="ECO:0000256" key="2">
    <source>
        <dbReference type="SAM" id="Phobius"/>
    </source>
</evidence>
<feature type="region of interest" description="Disordered" evidence="1">
    <location>
        <begin position="63"/>
        <end position="90"/>
    </location>
</feature>
<gene>
    <name evidence="4" type="primary">LOC101853912</name>
</gene>
<feature type="compositionally biased region" description="Low complexity" evidence="1">
    <location>
        <begin position="160"/>
        <end position="170"/>
    </location>
</feature>
<reference evidence="4" key="1">
    <citation type="submission" date="2025-08" db="UniProtKB">
        <authorList>
            <consortium name="RefSeq"/>
        </authorList>
    </citation>
    <scope>IDENTIFICATION</scope>
</reference>
<evidence type="ECO:0000313" key="4">
    <source>
        <dbReference type="RefSeq" id="XP_005113482.1"/>
    </source>
</evidence>
<feature type="region of interest" description="Disordered" evidence="1">
    <location>
        <begin position="1"/>
        <end position="30"/>
    </location>
</feature>
<dbReference type="Proteomes" id="UP000694888">
    <property type="component" value="Unplaced"/>
</dbReference>
<accession>A0ABM0KBB2</accession>
<feature type="non-terminal residue" evidence="4">
    <location>
        <position position="1"/>
    </location>
</feature>
<keyword evidence="2" id="KW-0812">Transmembrane</keyword>
<organism evidence="3 4">
    <name type="scientific">Aplysia californica</name>
    <name type="common">California sea hare</name>
    <dbReference type="NCBI Taxonomy" id="6500"/>
    <lineage>
        <taxon>Eukaryota</taxon>
        <taxon>Metazoa</taxon>
        <taxon>Spiralia</taxon>
        <taxon>Lophotrochozoa</taxon>
        <taxon>Mollusca</taxon>
        <taxon>Gastropoda</taxon>
        <taxon>Heterobranchia</taxon>
        <taxon>Euthyneura</taxon>
        <taxon>Tectipleura</taxon>
        <taxon>Aplysiida</taxon>
        <taxon>Aplysioidea</taxon>
        <taxon>Aplysiidae</taxon>
        <taxon>Aplysia</taxon>
    </lineage>
</organism>
<feature type="region of interest" description="Disordered" evidence="1">
    <location>
        <begin position="132"/>
        <end position="201"/>
    </location>
</feature>
<keyword evidence="2" id="KW-0472">Membrane</keyword>
<evidence type="ECO:0000256" key="1">
    <source>
        <dbReference type="SAM" id="MobiDB-lite"/>
    </source>
</evidence>
<feature type="compositionally biased region" description="Low complexity" evidence="1">
    <location>
        <begin position="132"/>
        <end position="142"/>
    </location>
</feature>
<dbReference type="GeneID" id="101853912"/>
<protein>
    <submittedName>
        <fullName evidence="4">Proline-rich receptor-like protein kinase PERK9</fullName>
    </submittedName>
</protein>
<feature type="transmembrane region" description="Helical" evidence="2">
    <location>
        <begin position="227"/>
        <end position="252"/>
    </location>
</feature>
<name>A0ABM0KBB2_APLCA</name>
<sequence>GGLRPLALATHGPDPDPATSTQAPPADDLFPAMFPQDSFQNVWQSGIWELRYHNPLLRGLPRGLSDRAPTAGLQSPSPSPSPSSSPAPPWLLGISGWEGFGVSPPNPSPALPPHIMWSEDLFMPSLFPHSPTPAHALASPTTTSPPPTNHPRLTDPLPPAAAAAAASRPAAEQEMLSSSDDGDAGTAGGGEKKPAAAAAETAAMLRETGGGDVASSEEERGGLNPSAAVAVSLSAAVVICCVVVGVVVGVMVRRRQFAARESGGDNNKCSFMGVGEGGLDSNRDLKLDGRLNDYTCWSHITSLNVGGGDGSHAGGNSPRVSNTLAVHNPNKYSHFMVADNKN</sequence>
<proteinExistence type="predicted"/>
<evidence type="ECO:0000313" key="3">
    <source>
        <dbReference type="Proteomes" id="UP000694888"/>
    </source>
</evidence>
<keyword evidence="3" id="KW-1185">Reference proteome</keyword>
<dbReference type="RefSeq" id="XP_005113482.1">
    <property type="nucleotide sequence ID" value="XM_005113425.1"/>
</dbReference>